<dbReference type="EMBL" id="CP111024">
    <property type="protein sequence ID" value="WAR24093.1"/>
    <property type="molecule type" value="Genomic_DNA"/>
</dbReference>
<name>A0ABY7FPF9_MYAAR</name>
<feature type="domain" description="Focal adhesion kinase N-terminal" evidence="1">
    <location>
        <begin position="30"/>
        <end position="98"/>
    </location>
</feature>
<proteinExistence type="predicted"/>
<feature type="non-terminal residue" evidence="2">
    <location>
        <position position="98"/>
    </location>
</feature>
<sequence length="98" mass="11506">MELIWSAEVPSMTQGLSVLEVQCGIYTTMVVYHREQLLVEDIIRLVVGRLAAGERFFGKCFALKLVHIKSRESYWLHNNLTMYQVKQKYETSRPPDEW</sequence>
<keyword evidence="3" id="KW-1185">Reference proteome</keyword>
<dbReference type="Proteomes" id="UP001164746">
    <property type="component" value="Chromosome 13"/>
</dbReference>
<dbReference type="Gene3D" id="3.10.20.90">
    <property type="entry name" value="Phosphatidylinositol 3-kinase Catalytic Subunit, Chain A, domain 1"/>
    <property type="match status" value="1"/>
</dbReference>
<accession>A0ABY7FPF9</accession>
<evidence type="ECO:0000313" key="2">
    <source>
        <dbReference type="EMBL" id="WAR24093.1"/>
    </source>
</evidence>
<reference evidence="2" key="1">
    <citation type="submission" date="2022-11" db="EMBL/GenBank/DDBJ databases">
        <title>Centuries of genome instability and evolution in soft-shell clam transmissible cancer (bioRxiv).</title>
        <authorList>
            <person name="Hart S.F.M."/>
            <person name="Yonemitsu M.A."/>
            <person name="Giersch R.M."/>
            <person name="Beal B.F."/>
            <person name="Arriagada G."/>
            <person name="Davis B.W."/>
            <person name="Ostrander E.A."/>
            <person name="Goff S.P."/>
            <person name="Metzger M.J."/>
        </authorList>
    </citation>
    <scope>NUCLEOTIDE SEQUENCE</scope>
    <source>
        <strain evidence="2">MELC-2E11</strain>
        <tissue evidence="2">Siphon/mantle</tissue>
    </source>
</reference>
<protein>
    <recommendedName>
        <fullName evidence="1">Focal adhesion kinase N-terminal domain-containing protein</fullName>
    </recommendedName>
</protein>
<organism evidence="2 3">
    <name type="scientific">Mya arenaria</name>
    <name type="common">Soft-shell clam</name>
    <dbReference type="NCBI Taxonomy" id="6604"/>
    <lineage>
        <taxon>Eukaryota</taxon>
        <taxon>Metazoa</taxon>
        <taxon>Spiralia</taxon>
        <taxon>Lophotrochozoa</taxon>
        <taxon>Mollusca</taxon>
        <taxon>Bivalvia</taxon>
        <taxon>Autobranchia</taxon>
        <taxon>Heteroconchia</taxon>
        <taxon>Euheterodonta</taxon>
        <taxon>Imparidentia</taxon>
        <taxon>Neoheterodontei</taxon>
        <taxon>Myida</taxon>
        <taxon>Myoidea</taxon>
        <taxon>Myidae</taxon>
        <taxon>Mya</taxon>
    </lineage>
</organism>
<dbReference type="Pfam" id="PF18038">
    <property type="entry name" value="FERM_N_2"/>
    <property type="match status" value="1"/>
</dbReference>
<dbReference type="SUPFAM" id="SSF54236">
    <property type="entry name" value="Ubiquitin-like"/>
    <property type="match status" value="1"/>
</dbReference>
<dbReference type="InterPro" id="IPR029071">
    <property type="entry name" value="Ubiquitin-like_domsf"/>
</dbReference>
<evidence type="ECO:0000313" key="3">
    <source>
        <dbReference type="Proteomes" id="UP001164746"/>
    </source>
</evidence>
<gene>
    <name evidence="2" type="ORF">MAR_037762</name>
</gene>
<evidence type="ECO:0000259" key="1">
    <source>
        <dbReference type="Pfam" id="PF18038"/>
    </source>
</evidence>
<dbReference type="InterPro" id="IPR041390">
    <property type="entry name" value="FADK_N"/>
</dbReference>